<dbReference type="GO" id="GO:0043171">
    <property type="term" value="P:peptide catabolic process"/>
    <property type="evidence" value="ECO:0007669"/>
    <property type="project" value="TreeGrafter"/>
</dbReference>
<dbReference type="GO" id="GO:0046872">
    <property type="term" value="F:metal ion binding"/>
    <property type="evidence" value="ECO:0007669"/>
    <property type="project" value="UniProtKB-KW"/>
</dbReference>
<dbReference type="FunFam" id="3.30.830.10:FF:000012">
    <property type="entry name" value="Protease 3"/>
    <property type="match status" value="1"/>
</dbReference>
<evidence type="ECO:0000256" key="9">
    <source>
        <dbReference type="SAM" id="Phobius"/>
    </source>
</evidence>
<dbReference type="InterPro" id="IPR010916">
    <property type="entry name" value="TonB_box_CS"/>
</dbReference>
<dbReference type="PANTHER" id="PTHR43690">
    <property type="entry name" value="NARDILYSIN"/>
    <property type="match status" value="1"/>
</dbReference>
<feature type="domain" description="Peptidase M16 N-terminal" evidence="10">
    <location>
        <begin position="106"/>
        <end position="237"/>
    </location>
</feature>
<evidence type="ECO:0000313" key="14">
    <source>
        <dbReference type="Proteomes" id="UP000323011"/>
    </source>
</evidence>
<dbReference type="PANTHER" id="PTHR43690:SF18">
    <property type="entry name" value="INSULIN-DEGRADING ENZYME-RELATED"/>
    <property type="match status" value="1"/>
</dbReference>
<dbReference type="PROSITE" id="PS00430">
    <property type="entry name" value="TONB_DEPENDENT_REC_1"/>
    <property type="match status" value="1"/>
</dbReference>
<comment type="cofactor">
    <cofactor evidence="1">
        <name>Zn(2+)</name>
        <dbReference type="ChEBI" id="CHEBI:29105"/>
    </cofactor>
</comment>
<proteinExistence type="inferred from homology"/>
<keyword evidence="14" id="KW-1185">Reference proteome</keyword>
<dbReference type="InterPro" id="IPR032632">
    <property type="entry name" value="Peptidase_M16_M"/>
</dbReference>
<dbReference type="Gene3D" id="3.30.830.10">
    <property type="entry name" value="Metalloenzyme, LuxS/M16 peptidase-like"/>
    <property type="match status" value="4"/>
</dbReference>
<feature type="compositionally biased region" description="Low complexity" evidence="8">
    <location>
        <begin position="336"/>
        <end position="351"/>
    </location>
</feature>
<keyword evidence="5" id="KW-0378">Hydrolase</keyword>
<feature type="domain" description="Peptidase M16 middle/third" evidence="12">
    <location>
        <begin position="681"/>
        <end position="798"/>
    </location>
</feature>
<dbReference type="Pfam" id="PF00675">
    <property type="entry name" value="Peptidase_M16"/>
    <property type="match status" value="1"/>
</dbReference>
<comment type="similarity">
    <text evidence="2">Belongs to the peptidase M16 family.</text>
</comment>
<feature type="region of interest" description="Disordered" evidence="8">
    <location>
        <begin position="825"/>
        <end position="856"/>
    </location>
</feature>
<dbReference type="InterPro" id="IPR007863">
    <property type="entry name" value="Peptidase_M16_C"/>
</dbReference>
<evidence type="ECO:0000256" key="6">
    <source>
        <dbReference type="ARBA" id="ARBA00022833"/>
    </source>
</evidence>
<dbReference type="SUPFAM" id="SSF63411">
    <property type="entry name" value="LuxS/MPP-like metallohydrolase"/>
    <property type="match status" value="4"/>
</dbReference>
<feature type="domain" description="Peptidase M16 middle/third" evidence="12">
    <location>
        <begin position="911"/>
        <end position="1058"/>
    </location>
</feature>
<accession>A0A5A8CLP6</accession>
<evidence type="ECO:0008006" key="15">
    <source>
        <dbReference type="Google" id="ProtNLM"/>
    </source>
</evidence>
<dbReference type="GO" id="GO:0005739">
    <property type="term" value="C:mitochondrion"/>
    <property type="evidence" value="ECO:0007669"/>
    <property type="project" value="TreeGrafter"/>
</dbReference>
<feature type="compositionally biased region" description="Low complexity" evidence="8">
    <location>
        <begin position="443"/>
        <end position="469"/>
    </location>
</feature>
<dbReference type="InterPro" id="IPR011765">
    <property type="entry name" value="Pept_M16_N"/>
</dbReference>
<keyword evidence="9" id="KW-1133">Transmembrane helix</keyword>
<name>A0A5A8CLP6_CAFRO</name>
<evidence type="ECO:0000256" key="1">
    <source>
        <dbReference type="ARBA" id="ARBA00001947"/>
    </source>
</evidence>
<dbReference type="Pfam" id="PF16187">
    <property type="entry name" value="Peptidase_M16_M"/>
    <property type="match status" value="2"/>
</dbReference>
<dbReference type="GO" id="GO:0004222">
    <property type="term" value="F:metalloendopeptidase activity"/>
    <property type="evidence" value="ECO:0007669"/>
    <property type="project" value="UniProtKB-ARBA"/>
</dbReference>
<evidence type="ECO:0000256" key="4">
    <source>
        <dbReference type="ARBA" id="ARBA00022723"/>
    </source>
</evidence>
<feature type="region of interest" description="Disordered" evidence="8">
    <location>
        <begin position="1201"/>
        <end position="1237"/>
    </location>
</feature>
<feature type="domain" description="Peptidase M16 C-terminal" evidence="11">
    <location>
        <begin position="531"/>
        <end position="640"/>
    </location>
</feature>
<dbReference type="Proteomes" id="UP000323011">
    <property type="component" value="Unassembled WGS sequence"/>
</dbReference>
<comment type="caution">
    <text evidence="13">The sequence shown here is derived from an EMBL/GenBank/DDBJ whole genome shotgun (WGS) entry which is preliminary data.</text>
</comment>
<feature type="transmembrane region" description="Helical" evidence="9">
    <location>
        <begin position="48"/>
        <end position="70"/>
    </location>
</feature>
<dbReference type="InterPro" id="IPR050626">
    <property type="entry name" value="Peptidase_M16"/>
</dbReference>
<evidence type="ECO:0000256" key="7">
    <source>
        <dbReference type="ARBA" id="ARBA00023049"/>
    </source>
</evidence>
<evidence type="ECO:0000256" key="2">
    <source>
        <dbReference type="ARBA" id="ARBA00007261"/>
    </source>
</evidence>
<feature type="compositionally biased region" description="Low complexity" evidence="8">
    <location>
        <begin position="10"/>
        <end position="19"/>
    </location>
</feature>
<evidence type="ECO:0000259" key="11">
    <source>
        <dbReference type="Pfam" id="PF05193"/>
    </source>
</evidence>
<feature type="region of interest" description="Disordered" evidence="8">
    <location>
        <begin position="386"/>
        <end position="469"/>
    </location>
</feature>
<sequence>MGSRADDDASASGANESDSLMGEEEGQRAGSEAAKGSSGNAAQASASWFYTLIAVAGVVLLSLIVVSLAVHTTTSAQHSESDTVVVSPNDERAFTVVTLTNGLQTLLVSDPEADKAAAAADVGSGSWKDPPTVEGLAHFTEHMLFLGTVRFPEPDGYQRYLSAHGGFSNAYTDSEHTNYYFAVDWRHLRGALKQFAEFFVAPLLAPEAAAKEMLAIESEHHKNLQEDAWRLQQLLRTAGLPGTPVSRFSTGNLATLNKTNIDEELLRFHSAHYVAANMRAALLGRESLEELHQLAEETFGQVPASADEVDARRAQAESDAAAAAKQKNDRRDKLQSRGAAAASAPVSARRSLQSRKPAAGAALDATSSASSAAGAAAAALLQAAAADRGTAQRSRRRLTAEPAPKRRDPPTEAPAASAGTEEAAGAAGAPAPAPKKDSPAPAPAGGDAPKDPSGQEPAGGADAGAPAPAATGAVTDEAVRAAAQEALKAEEAIAANVAKGLPAAGAEVQVGDRWTAADLDPSVIFPAGRLGRIIRWRPVGDGNTVKFVFPLPAQKQNYLAAPTSHLSVLLGDESEGSILLNIKRDLGIAEDLVAGLEMDNSGFSLFNIGVTLSPAAGETSADVDKAVAAVGNAIFAYLAMLRGPAPGETRNTTRGAPAPTTALASTRWLWDERRSVAEADFLFPTRSKSSDLVSGAARSLHDRAPADLLSPPARWRWDAAQLNATISLLTPQRCIVVVGSRAFADAELPDSEPIYGTRHSSKPIPPATMKAWTAPSPVAALSLPRRNPFVPKDLSVLPLGWGVTAFDPNEPYTPVPEALSDLDLDARPNPGEIGQAANKPTDDAPEPPVPGSAGGQVRFRRASAGEPEAAQVSDEATAKLAAAAAAEAKATKAIEAKAGFPQGKPPLPASGISVWWRQDETFRKPVVNVMLEVETPVVIRDARASVYSTLYLSSVDDTLQAEAYRAQTAGYVYAATKAGLVSGISVVAGGFSEAMPLWLTTVMGGVRSPKLDAKRFEAHLGLLKQSLDNNEKTSKPYARALYFYKTFIGENAFTIPELRVAVANATLEGLQAHAEEMWKAARVVMLVHGNVNATGAATLARIVARSAAGTQPLTEQAATASRRAVRWVRGNRMIQRRVSNPAEGDSAVAVLHQLGLLEDCFAGLTPAKNASASAAVAGAGAQLAAAANATNDAASMLQRAGRRRLRQAPRREGVPSKARGPDGDAAHSEALENQHAPEKAAHLAELVRRRECTVRELAAQLLGDALYQPAFEELRTKQQLGYLVFAGLTSSPTLGAEEPHTASAAAGGAPRPALAGGALVHGTAPAPAPRISEAVALAAPPLPVRGDEMQALYVIVQGPDNSPALLDVRVTQFLATVNETLAKLARATEEGGSAATTVWDGMVTAQTIAKRRKPLSLSEGTGAMWGEISGRTFRFERKKDQIEVLANGHIAMSDVVSLYNSRVLDMEGGAGRMSVQVFGADVPFTSPTQAWQADALVNSEVAGPLPSASAAAVNVTDADPINSRLN</sequence>
<evidence type="ECO:0000256" key="8">
    <source>
        <dbReference type="SAM" id="MobiDB-lite"/>
    </source>
</evidence>
<evidence type="ECO:0000256" key="3">
    <source>
        <dbReference type="ARBA" id="ARBA00022670"/>
    </source>
</evidence>
<keyword evidence="9" id="KW-0812">Transmembrane</keyword>
<dbReference type="GO" id="GO:0051603">
    <property type="term" value="P:proteolysis involved in protein catabolic process"/>
    <property type="evidence" value="ECO:0007669"/>
    <property type="project" value="TreeGrafter"/>
</dbReference>
<dbReference type="EMBL" id="VLTN01000015">
    <property type="protein sequence ID" value="KAA0153669.1"/>
    <property type="molecule type" value="Genomic_DNA"/>
</dbReference>
<keyword evidence="9" id="KW-0472">Membrane</keyword>
<feature type="domain" description="Peptidase M16 C-terminal" evidence="11">
    <location>
        <begin position="263"/>
        <end position="316"/>
    </location>
</feature>
<keyword evidence="6" id="KW-0862">Zinc</keyword>
<evidence type="ECO:0000259" key="10">
    <source>
        <dbReference type="Pfam" id="PF00675"/>
    </source>
</evidence>
<dbReference type="Pfam" id="PF05193">
    <property type="entry name" value="Peptidase_M16_C"/>
    <property type="match status" value="2"/>
</dbReference>
<organism evidence="13 14">
    <name type="scientific">Cafeteria roenbergensis</name>
    <name type="common">Marine flagellate</name>
    <dbReference type="NCBI Taxonomy" id="33653"/>
    <lineage>
        <taxon>Eukaryota</taxon>
        <taxon>Sar</taxon>
        <taxon>Stramenopiles</taxon>
        <taxon>Bigyra</taxon>
        <taxon>Opalozoa</taxon>
        <taxon>Bicosoecida</taxon>
        <taxon>Cafeteriaceae</taxon>
        <taxon>Cafeteria</taxon>
    </lineage>
</organism>
<keyword evidence="4" id="KW-0479">Metal-binding</keyword>
<dbReference type="GO" id="GO:0005829">
    <property type="term" value="C:cytosol"/>
    <property type="evidence" value="ECO:0007669"/>
    <property type="project" value="TreeGrafter"/>
</dbReference>
<dbReference type="InterPro" id="IPR011249">
    <property type="entry name" value="Metalloenz_LuxS/M16"/>
</dbReference>
<evidence type="ECO:0000256" key="5">
    <source>
        <dbReference type="ARBA" id="ARBA00022801"/>
    </source>
</evidence>
<keyword evidence="3" id="KW-0645">Protease</keyword>
<feature type="compositionally biased region" description="Basic and acidic residues" evidence="8">
    <location>
        <begin position="326"/>
        <end position="335"/>
    </location>
</feature>
<reference evidence="13 14" key="1">
    <citation type="submission" date="2019-07" db="EMBL/GenBank/DDBJ databases">
        <title>Genomes of Cafeteria roenbergensis.</title>
        <authorList>
            <person name="Fischer M.G."/>
            <person name="Hackl T."/>
            <person name="Roman M."/>
        </authorList>
    </citation>
    <scope>NUCLEOTIDE SEQUENCE [LARGE SCALE GENOMIC DNA]</scope>
    <source>
        <strain evidence="13 14">BVI</strain>
    </source>
</reference>
<evidence type="ECO:0000313" key="13">
    <source>
        <dbReference type="EMBL" id="KAA0153669.1"/>
    </source>
</evidence>
<gene>
    <name evidence="13" type="ORF">FNF29_03057</name>
</gene>
<keyword evidence="7" id="KW-0482">Metalloprotease</keyword>
<feature type="region of interest" description="Disordered" evidence="8">
    <location>
        <begin position="302"/>
        <end position="355"/>
    </location>
</feature>
<evidence type="ECO:0000259" key="12">
    <source>
        <dbReference type="Pfam" id="PF16187"/>
    </source>
</evidence>
<protein>
    <recommendedName>
        <fullName evidence="15">Peptidase M16 N-terminal domain-containing protein</fullName>
    </recommendedName>
</protein>
<feature type="region of interest" description="Disordered" evidence="8">
    <location>
        <begin position="1"/>
        <end position="38"/>
    </location>
</feature>
<feature type="compositionally biased region" description="Basic and acidic residues" evidence="8">
    <location>
        <begin position="1209"/>
        <end position="1237"/>
    </location>
</feature>
<feature type="compositionally biased region" description="Low complexity" evidence="8">
    <location>
        <begin position="413"/>
        <end position="430"/>
    </location>
</feature>